<dbReference type="GO" id="GO:0005509">
    <property type="term" value="F:calcium ion binding"/>
    <property type="evidence" value="ECO:0007669"/>
    <property type="project" value="InterPro"/>
</dbReference>
<dbReference type="GO" id="GO:0016020">
    <property type="term" value="C:membrane"/>
    <property type="evidence" value="ECO:0007669"/>
    <property type="project" value="UniProtKB-SubCell"/>
</dbReference>
<evidence type="ECO:0000256" key="2">
    <source>
        <dbReference type="ARBA" id="ARBA00004613"/>
    </source>
</evidence>
<dbReference type="InterPro" id="IPR003995">
    <property type="entry name" value="RTX_toxin_determinant-A"/>
</dbReference>
<dbReference type="InterPro" id="IPR050557">
    <property type="entry name" value="RTX_toxin/Mannuronan_C5-epim"/>
</dbReference>
<gene>
    <name evidence="10" type="ORF">GV64_00005</name>
</gene>
<reference evidence="10 11" key="1">
    <citation type="submission" date="2014-06" db="EMBL/GenBank/DDBJ databases">
        <title>Whole Genome Sequences of Three Symbiotic Endozoicomonas Bacteria.</title>
        <authorList>
            <person name="Neave M.J."/>
            <person name="Apprill A."/>
            <person name="Voolstra C.R."/>
        </authorList>
    </citation>
    <scope>NUCLEOTIDE SEQUENCE [LARGE SCALE GENOMIC DNA]</scope>
    <source>
        <strain evidence="10 11">DSM 22380</strain>
    </source>
</reference>
<feature type="region of interest" description="Disordered" evidence="9">
    <location>
        <begin position="1781"/>
        <end position="1834"/>
    </location>
</feature>
<dbReference type="Pfam" id="PF00353">
    <property type="entry name" value="HemolysinCabind"/>
    <property type="match status" value="19"/>
</dbReference>
<dbReference type="InterPro" id="IPR001343">
    <property type="entry name" value="Hemolysn_Ca-bd"/>
</dbReference>
<feature type="non-terminal residue" evidence="10">
    <location>
        <position position="1944"/>
    </location>
</feature>
<dbReference type="Gene3D" id="2.150.10.10">
    <property type="entry name" value="Serralysin-like metalloprotease, C-terminal"/>
    <property type="match status" value="15"/>
</dbReference>
<dbReference type="EMBL" id="JOJP01000001">
    <property type="protein sequence ID" value="KEI69332.1"/>
    <property type="molecule type" value="Genomic_DNA"/>
</dbReference>
<feature type="compositionally biased region" description="Low complexity" evidence="9">
    <location>
        <begin position="1784"/>
        <end position="1798"/>
    </location>
</feature>
<dbReference type="PANTHER" id="PTHR38340">
    <property type="entry name" value="S-LAYER PROTEIN"/>
    <property type="match status" value="1"/>
</dbReference>
<keyword evidence="11" id="KW-1185">Reference proteome</keyword>
<feature type="region of interest" description="Disordered" evidence="9">
    <location>
        <begin position="975"/>
        <end position="1009"/>
    </location>
</feature>
<dbReference type="Proteomes" id="UP000027997">
    <property type="component" value="Unassembled WGS sequence"/>
</dbReference>
<feature type="region of interest" description="Disordered" evidence="9">
    <location>
        <begin position="785"/>
        <end position="834"/>
    </location>
</feature>
<sequence>MAEENGASGDQQSQAAGSSEESTENNNKKVEKVSYDALSKSVVKTASGDTQYLLDVNPDDIQMEVRGPDFVLVFPGGIEVTLLLAGVMTATEKAIEFKFADGTVVSGDDFIAKANFAESEGVPVNTLKGEEGESEESEEDSTEQQKQAYSEGDSKKQSKSTKEIKKNEEEFKQKPVEEVEPRDGDAEEVQVSTSTSSASSNEEDVAPSLADSNIDISFSVSVTNVGSKVAGQLVVGGGGNSPSVTQADPEIHLGAEYFGGAGEGENGEDPDNSLNKNNGLEIYGDDPALFSNSLNSKELVLQNDANITDIAAIYVENIPDGWSVAGGADQGEGSWLLPSLTNFVLTFPSQSDSQIVDLSFKVVFNDGTSNDYGIPVVRRDADTPDELVLTSTGLNPLVLDTSPTDDQIITGDQGDTIHAGVGDDIVNAAGGDDFVSGGSGNDQLDGGAGSDTIQYSFEYQGTTYSPDSGVSVDLRAGTVANDGYGTADTISNFENVVGTSHDDTIIGSEYVDTSDTGANTLTGLTGDDTLTGLSGDDQLLGGVGLDTLNGGDGNDLLDGGDDADTLSGGAGTDTLKGGTGSDDIDGGADTDTIDYSDESGFVILNLTTGSATTSTGDVDTLSNIENATGTEGDDQIFGDLGANVLNGLGGDDDIFGGDGIDTINGGAGNDELNGNQGDDVINGGADNDTIHGGFGNDTLNGGAGIDTLDMVGNVTGPNDTPDDITVDLSASPDGSGPVTVNKSYGGGLFTGTDTVTGFENITTDHGNDTLIGNDLNNVLISGRGNDTLSGGEGQDTLQGGTENDTLSGGAGNDILEGGDGDDTLDGGAGNDDLRGGDGVDTVSFAALSNAVSVDLSDGRISNDGLGGTDTISSIENLEGTNLSAQGDTLLGDASDNEIFGLDGDDVLGGGGGTNTLDGGTGSDTVSYAGETGDITVDLNDTSNPVITATGQDTLVSIENVSGGFGNDELRGTAADNVIRGGDGDDVIEGRGGNDTLDGGNDGSSGDTVDYSNATSDVKVNLSGTDYTASYGIGANTALDGEGGTDSLQNLEHATGSTGNDVLIGNASNNILQGGDGTDTFIGGDGSDIINGGAGAESDTVDYSGVSGAIAVDLENDTATNDGFNNTDTLTSIENVTGGSGDDVITAADTGSEGNVLRGNAGDDQLSGGGGVDALYGDDGDDTLIGGAGADQLFGGEGDETNGDTADYSSASISLQVDLTSGNVANDGFGTQDTISGIENVIGGSAGDQLTGNADNNTLTGNDGNDVLIGADGADSLLGGSGDDQLTGGSGNDTLNGGTTGETNGDTAIYSSDSTDLAADLAAGTASSLLSGSDTLTSIENVTAGSGNDTLYGNSADNQLLGGSGDDTLRGLGGSNTLNGGEGNETRGDTVDYSGSTGVVTVALDGSLTNTNGIDSGIDTLIDIENATGGSNNDILIGNADNNILSGNTGDDTISGGAGDDTFYGETESAGTNPPSQGSDTVTYSQATGNVTVDLGSQLASDDGFGDRDFLYGIENITGGSGNDDITGDVFDNELRGEGGDDILAGRAGDDTLDGGAGTGDYADYSDASNAITVDLAAGRASNDGDGGEDTLTGIENVTGSRGNDDIRGSADANTLEGGDGNDLLYGAAGDDILDGGANTDTATYLGYGRGVIATLVDGGDGTATDAGGTETDTLRNIENLTGTSGYGDTLTGNSADNVLTGDGGNDTLSGGAGADNLQGDAGNDILAGGIGSDTINGGADIDTVTYDGVSLDVTVNLKNGTGNDGSGGNDSLISIENAIGGSGDDTLTGTDSTTIGNELTGGGGDDTLIGGLGNDTLDGGTHGPGGDTVDFIDGTNGVTADLSAGTATDSEGGSDILQNIENLTGTTGDDSLTGDANINELLGEAGDDTLVGGDGADTLNGGEGGETDGDTADYSAAAVGEDLVIDLSTGTATDQFGETDTLQN</sequence>
<dbReference type="InterPro" id="IPR011049">
    <property type="entry name" value="Serralysin-like_metalloprot_C"/>
</dbReference>
<dbReference type="InterPro" id="IPR018511">
    <property type="entry name" value="Hemolysin-typ_Ca-bd_CS"/>
</dbReference>
<dbReference type="GO" id="GO:0005576">
    <property type="term" value="C:extracellular region"/>
    <property type="evidence" value="ECO:0007669"/>
    <property type="project" value="UniProtKB-SubCell"/>
</dbReference>
<dbReference type="PRINTS" id="PR00313">
    <property type="entry name" value="CABNDNGRPT"/>
</dbReference>
<feature type="compositionally biased region" description="Gly residues" evidence="9">
    <location>
        <begin position="1799"/>
        <end position="1813"/>
    </location>
</feature>
<comment type="subcellular location">
    <subcellularLocation>
        <location evidence="1">Membrane</location>
    </subcellularLocation>
    <subcellularLocation>
        <location evidence="2">Secreted</location>
    </subcellularLocation>
</comment>
<keyword evidence="4" id="KW-0800">Toxin</keyword>
<feature type="compositionally biased region" description="Low complexity" evidence="9">
    <location>
        <begin position="1"/>
        <end position="20"/>
    </location>
</feature>
<feature type="compositionally biased region" description="Basic and acidic residues" evidence="9">
    <location>
        <begin position="152"/>
        <end position="184"/>
    </location>
</feature>
<keyword evidence="5" id="KW-0677">Repeat</keyword>
<evidence type="ECO:0000256" key="3">
    <source>
        <dbReference type="ARBA" id="ARBA00022525"/>
    </source>
</evidence>
<dbReference type="PROSITE" id="PS00330">
    <property type="entry name" value="HEMOLYSIN_CALCIUM"/>
    <property type="match status" value="13"/>
</dbReference>
<evidence type="ECO:0000256" key="7">
    <source>
        <dbReference type="ARBA" id="ARBA00023026"/>
    </source>
</evidence>
<comment type="caution">
    <text evidence="10">The sequence shown here is derived from an EMBL/GenBank/DDBJ whole genome shotgun (WGS) entry which is preliminary data.</text>
</comment>
<evidence type="ECO:0000256" key="5">
    <source>
        <dbReference type="ARBA" id="ARBA00022737"/>
    </source>
</evidence>
<feature type="compositionally biased region" description="Low complexity" evidence="9">
    <location>
        <begin position="993"/>
        <end position="1009"/>
    </location>
</feature>
<evidence type="ECO:0000256" key="9">
    <source>
        <dbReference type="SAM" id="MobiDB-lite"/>
    </source>
</evidence>
<evidence type="ECO:0000256" key="1">
    <source>
        <dbReference type="ARBA" id="ARBA00004370"/>
    </source>
</evidence>
<evidence type="ECO:0000256" key="8">
    <source>
        <dbReference type="ARBA" id="ARBA00023136"/>
    </source>
</evidence>
<evidence type="ECO:0000313" key="11">
    <source>
        <dbReference type="Proteomes" id="UP000027997"/>
    </source>
</evidence>
<dbReference type="PANTHER" id="PTHR38340:SF1">
    <property type="entry name" value="S-LAYER PROTEIN"/>
    <property type="match status" value="1"/>
</dbReference>
<evidence type="ECO:0000256" key="6">
    <source>
        <dbReference type="ARBA" id="ARBA00022837"/>
    </source>
</evidence>
<dbReference type="STRING" id="305900.GV64_00005"/>
<dbReference type="GO" id="GO:0090729">
    <property type="term" value="F:toxin activity"/>
    <property type="evidence" value="ECO:0007669"/>
    <property type="project" value="UniProtKB-KW"/>
</dbReference>
<dbReference type="RefSeq" id="WP_034843827.1">
    <property type="nucleotide sequence ID" value="NZ_JOJP01000001.1"/>
</dbReference>
<dbReference type="SUPFAM" id="SSF51120">
    <property type="entry name" value="beta-Roll"/>
    <property type="match status" value="14"/>
</dbReference>
<feature type="region of interest" description="Disordered" evidence="9">
    <location>
        <begin position="556"/>
        <end position="590"/>
    </location>
</feature>
<evidence type="ECO:0000256" key="4">
    <source>
        <dbReference type="ARBA" id="ARBA00022656"/>
    </source>
</evidence>
<keyword evidence="7" id="KW-0843">Virulence</keyword>
<feature type="region of interest" description="Disordered" evidence="9">
    <location>
        <begin position="1"/>
        <end position="31"/>
    </location>
</feature>
<dbReference type="PRINTS" id="PR01488">
    <property type="entry name" value="RTXTOXINA"/>
</dbReference>
<feature type="region of interest" description="Disordered" evidence="9">
    <location>
        <begin position="1361"/>
        <end position="1391"/>
    </location>
</feature>
<feature type="region of interest" description="Disordered" evidence="9">
    <location>
        <begin position="1579"/>
        <end position="1618"/>
    </location>
</feature>
<protein>
    <submittedName>
        <fullName evidence="10">Uncharacterized protein</fullName>
    </submittedName>
</protein>
<accession>A0A081K5A6</accession>
<keyword evidence="6" id="KW-0106">Calcium</keyword>
<proteinExistence type="predicted"/>
<feature type="region of interest" description="Disordered" evidence="9">
    <location>
        <begin position="122"/>
        <end position="207"/>
    </location>
</feature>
<feature type="compositionally biased region" description="Polar residues" evidence="9">
    <location>
        <begin position="795"/>
        <end position="806"/>
    </location>
</feature>
<keyword evidence="8" id="KW-0472">Membrane</keyword>
<keyword evidence="3" id="KW-0964">Secreted</keyword>
<feature type="region of interest" description="Disordered" evidence="9">
    <location>
        <begin position="1135"/>
        <end position="1173"/>
    </location>
</feature>
<feature type="compositionally biased region" description="Acidic residues" evidence="9">
    <location>
        <begin position="132"/>
        <end position="142"/>
    </location>
</feature>
<name>A0A081K5A6_9GAMM</name>
<evidence type="ECO:0000313" key="10">
    <source>
        <dbReference type="EMBL" id="KEI69332.1"/>
    </source>
</evidence>
<feature type="region of interest" description="Disordered" evidence="9">
    <location>
        <begin position="1885"/>
        <end position="1912"/>
    </location>
</feature>
<feature type="region of interest" description="Disordered" evidence="9">
    <location>
        <begin position="258"/>
        <end position="279"/>
    </location>
</feature>
<dbReference type="eggNOG" id="COG2931">
    <property type="taxonomic scope" value="Bacteria"/>
</dbReference>
<organism evidence="10 11">
    <name type="scientific">Endozoicomonas elysicola</name>
    <dbReference type="NCBI Taxonomy" id="305900"/>
    <lineage>
        <taxon>Bacteria</taxon>
        <taxon>Pseudomonadati</taxon>
        <taxon>Pseudomonadota</taxon>
        <taxon>Gammaproteobacteria</taxon>
        <taxon>Oceanospirillales</taxon>
        <taxon>Endozoicomonadaceae</taxon>
        <taxon>Endozoicomonas</taxon>
    </lineage>
</organism>
<feature type="region of interest" description="Disordered" evidence="9">
    <location>
        <begin position="1278"/>
        <end position="1305"/>
    </location>
</feature>